<comment type="caution">
    <text evidence="3">The sequence shown here is derived from an EMBL/GenBank/DDBJ whole genome shotgun (WGS) entry which is preliminary data.</text>
</comment>
<sequence length="321" mass="36135">MATILFLPDRLNREPVVWRGLTTSELFLALASGLGGGCAFGILLALITHYWPLIPGSALAGAALLIQGGGRILARAKRGKPDSWLPQAILSWLERHHLRGTPSPAQHRVGGAQESAMSRFRHALAERDNHILTLRAVIVLLCLCLAGVGYGWYSAPQKLTLWFPPDLRSGSTRPWWEVPPASVYVFTFYIFQQLNRWPDNGEEDYSRNLRSQRAYLTPACYTRLEHDFQVRRNNGELRERTRGVYELPGHSYSNLVHDGDKRPVRPVTSRHYNEPDGGGVSAGQTGAAHQPPFRPGDWRQYRFGIHPPRLPRSAQLSERRP</sequence>
<dbReference type="InterPro" id="IPR021548">
    <property type="entry name" value="DUF2895"/>
</dbReference>
<feature type="region of interest" description="Disordered" evidence="1">
    <location>
        <begin position="255"/>
        <end position="321"/>
    </location>
</feature>
<gene>
    <name evidence="3" type="ORF">G4174_000567</name>
</gene>
<keyword evidence="2" id="KW-0812">Transmembrane</keyword>
<dbReference type="Pfam" id="PF11990">
    <property type="entry name" value="DUF3487"/>
    <property type="match status" value="1"/>
</dbReference>
<reference evidence="3" key="2">
    <citation type="submission" date="2018-07" db="EMBL/GenBank/DDBJ databases">
        <authorList>
            <consortium name="NCBI Pathogen Detection Project"/>
        </authorList>
    </citation>
    <scope>NUCLEOTIDE SEQUENCE</scope>
    <source>
        <strain evidence="3">BCW_2665</strain>
    </source>
</reference>
<dbReference type="NCBIfam" id="TIGR03750">
    <property type="entry name" value="conj_TIGR03750"/>
    <property type="match status" value="1"/>
</dbReference>
<dbReference type="AlphaFoldDB" id="A0A2R4DEE3"/>
<evidence type="ECO:0000256" key="2">
    <source>
        <dbReference type="SAM" id="Phobius"/>
    </source>
</evidence>
<feature type="transmembrane region" description="Helical" evidence="2">
    <location>
        <begin position="26"/>
        <end position="47"/>
    </location>
</feature>
<organism evidence="3">
    <name type="scientific">Salmonella enterica subsp. enterica serovar Concord</name>
    <dbReference type="NCBI Taxonomy" id="483687"/>
    <lineage>
        <taxon>Bacteria</taxon>
        <taxon>Pseudomonadati</taxon>
        <taxon>Pseudomonadota</taxon>
        <taxon>Gammaproteobacteria</taxon>
        <taxon>Enterobacterales</taxon>
        <taxon>Enterobacteriaceae</taxon>
        <taxon>Salmonella</taxon>
    </lineage>
</organism>
<keyword evidence="2" id="KW-0472">Membrane</keyword>
<name>A0A2R4DEE3_SALET</name>
<reference evidence="3" key="1">
    <citation type="journal article" date="2018" name="Genome Biol.">
        <title>SKESA: strategic k-mer extension for scrupulous assemblies.</title>
        <authorList>
            <person name="Souvorov A."/>
            <person name="Agarwala R."/>
            <person name="Lipman D.J."/>
        </authorList>
    </citation>
    <scope>NUCLEOTIDE SEQUENCE</scope>
    <source>
        <strain evidence="3">BCW_2665</strain>
    </source>
</reference>
<dbReference type="InterPro" id="IPR021877">
    <property type="entry name" value="DUF3487"/>
</dbReference>
<feature type="transmembrane region" description="Helical" evidence="2">
    <location>
        <begin position="132"/>
        <end position="153"/>
    </location>
</feature>
<dbReference type="NCBIfam" id="TIGR03746">
    <property type="entry name" value="conj_TIGR03746"/>
    <property type="match status" value="1"/>
</dbReference>
<protein>
    <submittedName>
        <fullName evidence="3">TIGR03746 family integrating conjugative element protein</fullName>
    </submittedName>
</protein>
<accession>A0A2R4DEE3</accession>
<keyword evidence="2" id="KW-1133">Transmembrane helix</keyword>
<dbReference type="Pfam" id="PF11444">
    <property type="entry name" value="DUF2895"/>
    <property type="match status" value="1"/>
</dbReference>
<dbReference type="EMBL" id="DAATGM010000002">
    <property type="protein sequence ID" value="HAE8239842.1"/>
    <property type="molecule type" value="Genomic_DNA"/>
</dbReference>
<evidence type="ECO:0000256" key="1">
    <source>
        <dbReference type="SAM" id="MobiDB-lite"/>
    </source>
</evidence>
<feature type="transmembrane region" description="Helical" evidence="2">
    <location>
        <begin position="53"/>
        <end position="74"/>
    </location>
</feature>
<proteinExistence type="predicted"/>
<evidence type="ECO:0000313" key="3">
    <source>
        <dbReference type="EMBL" id="HAE8239842.1"/>
    </source>
</evidence>